<dbReference type="InterPro" id="IPR013766">
    <property type="entry name" value="Thioredoxin_domain"/>
</dbReference>
<dbReference type="SUPFAM" id="SSF52833">
    <property type="entry name" value="Thioredoxin-like"/>
    <property type="match status" value="1"/>
</dbReference>
<dbReference type="GO" id="GO:0030313">
    <property type="term" value="C:cell envelope"/>
    <property type="evidence" value="ECO:0007669"/>
    <property type="project" value="UniProtKB-SubCell"/>
</dbReference>
<organism evidence="5 6">
    <name type="scientific">Anaerosporomusa subterranea</name>
    <dbReference type="NCBI Taxonomy" id="1794912"/>
    <lineage>
        <taxon>Bacteria</taxon>
        <taxon>Bacillati</taxon>
        <taxon>Bacillota</taxon>
        <taxon>Negativicutes</taxon>
        <taxon>Acetonemataceae</taxon>
        <taxon>Anaerosporomusa</taxon>
    </lineage>
</organism>
<evidence type="ECO:0000313" key="6">
    <source>
        <dbReference type="Proteomes" id="UP000076268"/>
    </source>
</evidence>
<keyword evidence="3" id="KW-0812">Transmembrane</keyword>
<keyword evidence="2" id="KW-0201">Cytochrome c-type biogenesis</keyword>
<evidence type="ECO:0000256" key="3">
    <source>
        <dbReference type="SAM" id="Phobius"/>
    </source>
</evidence>
<dbReference type="GO" id="GO:0017004">
    <property type="term" value="P:cytochrome complex assembly"/>
    <property type="evidence" value="ECO:0007669"/>
    <property type="project" value="UniProtKB-KW"/>
</dbReference>
<keyword evidence="6" id="KW-1185">Reference proteome</keyword>
<dbReference type="PROSITE" id="PS00194">
    <property type="entry name" value="THIOREDOXIN_1"/>
    <property type="match status" value="1"/>
</dbReference>
<dbReference type="GO" id="GO:0016491">
    <property type="term" value="F:oxidoreductase activity"/>
    <property type="evidence" value="ECO:0007669"/>
    <property type="project" value="InterPro"/>
</dbReference>
<comment type="subcellular location">
    <subcellularLocation>
        <location evidence="1">Cell envelope</location>
    </subcellularLocation>
</comment>
<protein>
    <recommendedName>
        <fullName evidence="4">Thioredoxin domain-containing protein</fullName>
    </recommendedName>
</protein>
<dbReference type="PANTHER" id="PTHR42852">
    <property type="entry name" value="THIOL:DISULFIDE INTERCHANGE PROTEIN DSBE"/>
    <property type="match status" value="1"/>
</dbReference>
<gene>
    <name evidence="5" type="ORF">AXX12_15725</name>
</gene>
<keyword evidence="3" id="KW-0472">Membrane</keyword>
<evidence type="ECO:0000256" key="1">
    <source>
        <dbReference type="ARBA" id="ARBA00004196"/>
    </source>
</evidence>
<feature type="transmembrane region" description="Helical" evidence="3">
    <location>
        <begin position="5"/>
        <end position="23"/>
    </location>
</feature>
<reference evidence="5 6" key="1">
    <citation type="submission" date="2016-02" db="EMBL/GenBank/DDBJ databases">
        <title>Anaerosporomusa subterraneum gen. nov., sp. nov., a spore-forming obligate anaerobe isolated from saprolite.</title>
        <authorList>
            <person name="Choi J.K."/>
            <person name="Shah M."/>
            <person name="Yee N."/>
        </authorList>
    </citation>
    <scope>NUCLEOTIDE SEQUENCE [LARGE SCALE GENOMIC DNA]</scope>
    <source>
        <strain evidence="5 6">RU4</strain>
    </source>
</reference>
<feature type="domain" description="Thioredoxin" evidence="4">
    <location>
        <begin position="38"/>
        <end position="174"/>
    </location>
</feature>
<evidence type="ECO:0000259" key="4">
    <source>
        <dbReference type="PROSITE" id="PS51352"/>
    </source>
</evidence>
<dbReference type="Gene3D" id="3.40.30.10">
    <property type="entry name" value="Glutaredoxin"/>
    <property type="match status" value="1"/>
</dbReference>
<dbReference type="InterPro" id="IPR050553">
    <property type="entry name" value="Thioredoxin_ResA/DsbE_sf"/>
</dbReference>
<dbReference type="EMBL" id="LSGP01000026">
    <property type="protein sequence ID" value="KYZ75025.1"/>
    <property type="molecule type" value="Genomic_DNA"/>
</dbReference>
<dbReference type="Pfam" id="PF08534">
    <property type="entry name" value="Redoxin"/>
    <property type="match status" value="1"/>
</dbReference>
<evidence type="ECO:0000313" key="5">
    <source>
        <dbReference type="EMBL" id="KYZ75025.1"/>
    </source>
</evidence>
<dbReference type="PROSITE" id="PS51352">
    <property type="entry name" value="THIOREDOXIN_2"/>
    <property type="match status" value="1"/>
</dbReference>
<dbReference type="AlphaFoldDB" id="A0A154BMC1"/>
<name>A0A154BMC1_ANASB</name>
<dbReference type="CDD" id="cd02966">
    <property type="entry name" value="TlpA_like_family"/>
    <property type="match status" value="1"/>
</dbReference>
<comment type="caution">
    <text evidence="5">The sequence shown here is derived from an EMBL/GenBank/DDBJ whole genome shotgun (WGS) entry which is preliminary data.</text>
</comment>
<dbReference type="PANTHER" id="PTHR42852:SF17">
    <property type="entry name" value="THIOREDOXIN-LIKE PROTEIN HI_1115"/>
    <property type="match status" value="1"/>
</dbReference>
<dbReference type="Proteomes" id="UP000076268">
    <property type="component" value="Unassembled WGS sequence"/>
</dbReference>
<dbReference type="RefSeq" id="WP_066245603.1">
    <property type="nucleotide sequence ID" value="NZ_LSGP01000026.1"/>
</dbReference>
<dbReference type="STRING" id="1794912.AXX12_15725"/>
<dbReference type="InterPro" id="IPR017937">
    <property type="entry name" value="Thioredoxin_CS"/>
</dbReference>
<evidence type="ECO:0000256" key="2">
    <source>
        <dbReference type="ARBA" id="ARBA00022748"/>
    </source>
</evidence>
<accession>A0A154BMC1</accession>
<dbReference type="OrthoDB" id="9809733at2"/>
<sequence>MRKRFLVIAAIALVLTAGFWYFIKDTTGQTPAAPETGITVGKTAPSFTLQTIDGQSFKIGKTGKITVLNFWATWCPPCREEMPELEVFATKHKNEILFGAVNLQEPVEKVRAYLDQNNYTMPVLLDPDGKAGSEFLIRAIPTTIILDKNGVIQFRKSGPVTADELETVLKEVQAKS</sequence>
<dbReference type="InterPro" id="IPR013740">
    <property type="entry name" value="Redoxin"/>
</dbReference>
<proteinExistence type="predicted"/>
<dbReference type="InterPro" id="IPR036249">
    <property type="entry name" value="Thioredoxin-like_sf"/>
</dbReference>
<keyword evidence="3" id="KW-1133">Transmembrane helix</keyword>